<accession>A0AB34JA01</accession>
<evidence type="ECO:0000256" key="1">
    <source>
        <dbReference type="SAM" id="MobiDB-lite"/>
    </source>
</evidence>
<evidence type="ECO:0000313" key="2">
    <source>
        <dbReference type="EMBL" id="KAL1516064.1"/>
    </source>
</evidence>
<name>A0AB34JA01_PRYPA</name>
<sequence length="115" mass="12192">MTRARVRQEGGEDGREAGLEPGGGSRPEALGVGGEDEVERGEGARVEGTEAAGGEREVGREPEATMAGEGEREAGREWEGERDAERERDERERGRLRGLEGVGEGYGPQARGGGE</sequence>
<organism evidence="2 3">
    <name type="scientific">Prymnesium parvum</name>
    <name type="common">Toxic golden alga</name>
    <dbReference type="NCBI Taxonomy" id="97485"/>
    <lineage>
        <taxon>Eukaryota</taxon>
        <taxon>Haptista</taxon>
        <taxon>Haptophyta</taxon>
        <taxon>Prymnesiophyceae</taxon>
        <taxon>Prymnesiales</taxon>
        <taxon>Prymnesiaceae</taxon>
        <taxon>Prymnesium</taxon>
    </lineage>
</organism>
<comment type="caution">
    <text evidence="2">The sequence shown here is derived from an EMBL/GenBank/DDBJ whole genome shotgun (WGS) entry which is preliminary data.</text>
</comment>
<gene>
    <name evidence="2" type="ORF">AB1Y20_002676</name>
</gene>
<protein>
    <recommendedName>
        <fullName evidence="4">Pr1-like protein</fullName>
    </recommendedName>
</protein>
<proteinExistence type="predicted"/>
<keyword evidence="3" id="KW-1185">Reference proteome</keyword>
<dbReference type="AlphaFoldDB" id="A0AB34JA01"/>
<reference evidence="2 3" key="1">
    <citation type="journal article" date="2024" name="Science">
        <title>Giant polyketide synthase enzymes in the biosynthesis of giant marine polyether toxins.</title>
        <authorList>
            <person name="Fallon T.R."/>
            <person name="Shende V.V."/>
            <person name="Wierzbicki I.H."/>
            <person name="Pendleton A.L."/>
            <person name="Watervoot N.F."/>
            <person name="Auber R.P."/>
            <person name="Gonzalez D.J."/>
            <person name="Wisecaver J.H."/>
            <person name="Moore B.S."/>
        </authorList>
    </citation>
    <scope>NUCLEOTIDE SEQUENCE [LARGE SCALE GENOMIC DNA]</scope>
    <source>
        <strain evidence="2 3">12B1</strain>
    </source>
</reference>
<feature type="region of interest" description="Disordered" evidence="1">
    <location>
        <begin position="1"/>
        <end position="115"/>
    </location>
</feature>
<feature type="compositionally biased region" description="Basic and acidic residues" evidence="1">
    <location>
        <begin position="1"/>
        <end position="18"/>
    </location>
</feature>
<evidence type="ECO:0000313" key="3">
    <source>
        <dbReference type="Proteomes" id="UP001515480"/>
    </source>
</evidence>
<evidence type="ECO:0008006" key="4">
    <source>
        <dbReference type="Google" id="ProtNLM"/>
    </source>
</evidence>
<feature type="compositionally biased region" description="Basic and acidic residues" evidence="1">
    <location>
        <begin position="40"/>
        <end position="98"/>
    </location>
</feature>
<feature type="compositionally biased region" description="Gly residues" evidence="1">
    <location>
        <begin position="100"/>
        <end position="115"/>
    </location>
</feature>
<dbReference type="Proteomes" id="UP001515480">
    <property type="component" value="Unassembled WGS sequence"/>
</dbReference>
<dbReference type="EMBL" id="JBGBPQ010000011">
    <property type="protein sequence ID" value="KAL1516064.1"/>
    <property type="molecule type" value="Genomic_DNA"/>
</dbReference>